<reference evidence="2" key="1">
    <citation type="journal article" date="2014" name="Microb. Cell Fact.">
        <title>Exploiting Issatchenkia orientalis SD108 for succinic acid production.</title>
        <authorList>
            <person name="Xiao H."/>
            <person name="Shao Z."/>
            <person name="Jiang Y."/>
            <person name="Dole S."/>
            <person name="Zhao H."/>
        </authorList>
    </citation>
    <scope>NUCLEOTIDE SEQUENCE [LARGE SCALE GENOMIC DNA]</scope>
    <source>
        <strain evidence="2">SD108</strain>
    </source>
</reference>
<accession>A0A099NSW6</accession>
<sequence>VKDIEELKPCPYRAEIPAREQLTEFDETIGIRNQDLFEEDYDEELIDLELEHDTWCCMKAGWRIVLEGLRSITDVDLKNIHHGLHNDEYRQTIENLRSL</sequence>
<dbReference type="HOGENOM" id="CLU_2326326_0_0_1"/>
<dbReference type="EMBL" id="JQFK01001121">
    <property type="protein sequence ID" value="KGK34951.1"/>
    <property type="molecule type" value="Genomic_DNA"/>
</dbReference>
<dbReference type="VEuPathDB" id="FungiDB:C5L36_0C05040"/>
<comment type="caution">
    <text evidence="1">The sequence shown here is derived from an EMBL/GenBank/DDBJ whole genome shotgun (WGS) entry which is preliminary data.</text>
</comment>
<name>A0A099NSW6_PICKU</name>
<evidence type="ECO:0000313" key="2">
    <source>
        <dbReference type="Proteomes" id="UP000029867"/>
    </source>
</evidence>
<organism evidence="1 2">
    <name type="scientific">Pichia kudriavzevii</name>
    <name type="common">Yeast</name>
    <name type="synonym">Issatchenkia orientalis</name>
    <dbReference type="NCBI Taxonomy" id="4909"/>
    <lineage>
        <taxon>Eukaryota</taxon>
        <taxon>Fungi</taxon>
        <taxon>Dikarya</taxon>
        <taxon>Ascomycota</taxon>
        <taxon>Saccharomycotina</taxon>
        <taxon>Pichiomycetes</taxon>
        <taxon>Pichiales</taxon>
        <taxon>Pichiaceae</taxon>
        <taxon>Pichia</taxon>
    </lineage>
</organism>
<proteinExistence type="predicted"/>
<evidence type="ECO:0000313" key="1">
    <source>
        <dbReference type="EMBL" id="KGK34951.1"/>
    </source>
</evidence>
<gene>
    <name evidence="1" type="ORF">JL09_g5900</name>
</gene>
<dbReference type="Proteomes" id="UP000029867">
    <property type="component" value="Unassembled WGS sequence"/>
</dbReference>
<feature type="non-terminal residue" evidence="1">
    <location>
        <position position="1"/>
    </location>
</feature>
<protein>
    <submittedName>
        <fullName evidence="1">Uncharacterized protein</fullName>
    </submittedName>
</protein>
<dbReference type="AlphaFoldDB" id="A0A099NSW6"/>